<dbReference type="Gene3D" id="3.90.1750.20">
    <property type="entry name" value="Putative Large Serine Recombinase, Chain B, Domain 2"/>
    <property type="match status" value="1"/>
</dbReference>
<dbReference type="SUPFAM" id="SSF53041">
    <property type="entry name" value="Resolvase-like"/>
    <property type="match status" value="1"/>
</dbReference>
<dbReference type="InterPro" id="IPR050639">
    <property type="entry name" value="SSR_resolvase"/>
</dbReference>
<evidence type="ECO:0000313" key="3">
    <source>
        <dbReference type="EMBL" id="NMB91980.1"/>
    </source>
</evidence>
<dbReference type="InterPro" id="IPR036162">
    <property type="entry name" value="Resolvase-like_N_sf"/>
</dbReference>
<dbReference type="SMART" id="SM00857">
    <property type="entry name" value="Resolvase"/>
    <property type="match status" value="1"/>
</dbReference>
<accession>A0A7X9E7M9</accession>
<evidence type="ECO:0000313" key="4">
    <source>
        <dbReference type="Proteomes" id="UP000590542"/>
    </source>
</evidence>
<evidence type="ECO:0000259" key="1">
    <source>
        <dbReference type="PROSITE" id="PS51736"/>
    </source>
</evidence>
<dbReference type="Pfam" id="PF07508">
    <property type="entry name" value="Recombinase"/>
    <property type="match status" value="1"/>
</dbReference>
<dbReference type="GO" id="GO:0000150">
    <property type="term" value="F:DNA strand exchange activity"/>
    <property type="evidence" value="ECO:0007669"/>
    <property type="project" value="InterPro"/>
</dbReference>
<dbReference type="PROSITE" id="PS51736">
    <property type="entry name" value="RECOMBINASES_3"/>
    <property type="match status" value="1"/>
</dbReference>
<dbReference type="CDD" id="cd00338">
    <property type="entry name" value="Ser_Recombinase"/>
    <property type="match status" value="1"/>
</dbReference>
<dbReference type="InterPro" id="IPR038109">
    <property type="entry name" value="DNA_bind_recomb_sf"/>
</dbReference>
<comment type="caution">
    <text evidence="3">The sequence shown here is derived from an EMBL/GenBank/DDBJ whole genome shotgun (WGS) entry which is preliminary data.</text>
</comment>
<evidence type="ECO:0000259" key="2">
    <source>
        <dbReference type="PROSITE" id="PS51737"/>
    </source>
</evidence>
<dbReference type="PROSITE" id="PS51737">
    <property type="entry name" value="RECOMBINASE_DNA_BIND"/>
    <property type="match status" value="1"/>
</dbReference>
<dbReference type="EMBL" id="JAAZNV010000014">
    <property type="protein sequence ID" value="NMB91980.1"/>
    <property type="molecule type" value="Genomic_DNA"/>
</dbReference>
<dbReference type="InterPro" id="IPR025827">
    <property type="entry name" value="Zn_ribbon_recom_dom"/>
</dbReference>
<protein>
    <submittedName>
        <fullName evidence="3">Recombinase family protein</fullName>
    </submittedName>
</protein>
<dbReference type="InterPro" id="IPR011109">
    <property type="entry name" value="DNA_bind_recombinase_dom"/>
</dbReference>
<dbReference type="Gene3D" id="3.40.50.1390">
    <property type="entry name" value="Resolvase, N-terminal catalytic domain"/>
    <property type="match status" value="1"/>
</dbReference>
<dbReference type="PANTHER" id="PTHR30461">
    <property type="entry name" value="DNA-INVERTASE FROM LAMBDOID PROPHAGE"/>
    <property type="match status" value="1"/>
</dbReference>
<feature type="domain" description="Recombinase" evidence="2">
    <location>
        <begin position="162"/>
        <end position="275"/>
    </location>
</feature>
<dbReference type="Proteomes" id="UP000590542">
    <property type="component" value="Unassembled WGS sequence"/>
</dbReference>
<dbReference type="InterPro" id="IPR006119">
    <property type="entry name" value="Resolv_N"/>
</dbReference>
<dbReference type="GO" id="GO:0003677">
    <property type="term" value="F:DNA binding"/>
    <property type="evidence" value="ECO:0007669"/>
    <property type="project" value="InterPro"/>
</dbReference>
<sequence length="431" mass="49798">MESQQTLKYCLYARKSSESDERQAMSIDSQIKEMSALAVKEQLQIVDIKQESHSAKISGARPLFMEMLSDLNNEKYNAILTWAPDRLSRNAGDLGSLVDMIDQKKLLRIRTISQSFSDNPAEKFLLMILCSQAKLENDNRGLNVKRGIRSKCEMGWRPCPAPLGYINYSHAGTKKVMLDKEIAPKVKELFELVAEAGYSGRDLKRMIDREGIFKKHAGRQVPLSMIYRILKASFYYGRFEYPEGSGNWYTGAHEPLITKELFDKVQKKLRVPIKPKWGQKYFLFKDLFKCAYCGASIVAEEKFKIQDNGNKHRYVYYHCTKKLDSTCPEQYVTESIIRDELINYVVFAEKKHLDTINITPEIKKRMEGFKKVKNQVLSEQKIENVSKTLKYSDYFKYIIINGTKEEKEIVLSGLKTPLFIHNKSILSQPLN</sequence>
<dbReference type="AlphaFoldDB" id="A0A7X9E7M9"/>
<name>A0A7X9E7M9_UNCKA</name>
<proteinExistence type="predicted"/>
<dbReference type="Pfam" id="PF00239">
    <property type="entry name" value="Resolvase"/>
    <property type="match status" value="1"/>
</dbReference>
<reference evidence="3 4" key="1">
    <citation type="journal article" date="2020" name="Biotechnol. Biofuels">
        <title>New insights from the biogas microbiome by comprehensive genome-resolved metagenomics of nearly 1600 species originating from multiple anaerobic digesters.</title>
        <authorList>
            <person name="Campanaro S."/>
            <person name="Treu L."/>
            <person name="Rodriguez-R L.M."/>
            <person name="Kovalovszki A."/>
            <person name="Ziels R.M."/>
            <person name="Maus I."/>
            <person name="Zhu X."/>
            <person name="Kougias P.G."/>
            <person name="Basile A."/>
            <person name="Luo G."/>
            <person name="Schluter A."/>
            <person name="Konstantinidis K.T."/>
            <person name="Angelidaki I."/>
        </authorList>
    </citation>
    <scope>NUCLEOTIDE SEQUENCE [LARGE SCALE GENOMIC DNA]</scope>
    <source>
        <strain evidence="3">AS27yjCOA_202</strain>
    </source>
</reference>
<dbReference type="PANTHER" id="PTHR30461:SF23">
    <property type="entry name" value="DNA RECOMBINASE-RELATED"/>
    <property type="match status" value="1"/>
</dbReference>
<dbReference type="Pfam" id="PF13408">
    <property type="entry name" value="Zn_ribbon_recom"/>
    <property type="match status" value="1"/>
</dbReference>
<feature type="domain" description="Resolvase/invertase-type recombinase catalytic" evidence="1">
    <location>
        <begin position="8"/>
        <end position="155"/>
    </location>
</feature>
<organism evidence="3 4">
    <name type="scientific">candidate division WWE3 bacterium</name>
    <dbReference type="NCBI Taxonomy" id="2053526"/>
    <lineage>
        <taxon>Bacteria</taxon>
        <taxon>Katanobacteria</taxon>
    </lineage>
</organism>
<gene>
    <name evidence="3" type="ORF">GYA37_04025</name>
</gene>